<dbReference type="AlphaFoldDB" id="A0A813DTU9"/>
<organism evidence="3 4">
    <name type="scientific">Polarella glacialis</name>
    <name type="common">Dinoflagellate</name>
    <dbReference type="NCBI Taxonomy" id="89957"/>
    <lineage>
        <taxon>Eukaryota</taxon>
        <taxon>Sar</taxon>
        <taxon>Alveolata</taxon>
        <taxon>Dinophyceae</taxon>
        <taxon>Suessiales</taxon>
        <taxon>Suessiaceae</taxon>
        <taxon>Polarella</taxon>
    </lineage>
</organism>
<evidence type="ECO:0000259" key="2">
    <source>
        <dbReference type="Pfam" id="PF20252"/>
    </source>
</evidence>
<dbReference type="Pfam" id="PF20252">
    <property type="entry name" value="BIG2_C"/>
    <property type="match status" value="1"/>
</dbReference>
<feature type="domain" description="Sec7/BIG1-like C-terminal" evidence="2">
    <location>
        <begin position="30"/>
        <end position="88"/>
    </location>
</feature>
<dbReference type="InterPro" id="IPR046455">
    <property type="entry name" value="Sec7/BIG1-like_C"/>
</dbReference>
<evidence type="ECO:0000313" key="4">
    <source>
        <dbReference type="Proteomes" id="UP000654075"/>
    </source>
</evidence>
<feature type="non-terminal residue" evidence="3">
    <location>
        <position position="119"/>
    </location>
</feature>
<dbReference type="OrthoDB" id="18431at2759"/>
<feature type="region of interest" description="Disordered" evidence="1">
    <location>
        <begin position="1"/>
        <end position="22"/>
    </location>
</feature>
<proteinExistence type="predicted"/>
<comment type="caution">
    <text evidence="3">The sequence shown here is derived from an EMBL/GenBank/DDBJ whole genome shotgun (WGS) entry which is preliminary data.</text>
</comment>
<gene>
    <name evidence="3" type="ORF">PGLA1383_LOCUS11386</name>
</gene>
<protein>
    <recommendedName>
        <fullName evidence="2">Sec7/BIG1-like C-terminal domain-containing protein</fullName>
    </recommendedName>
</protein>
<evidence type="ECO:0000256" key="1">
    <source>
        <dbReference type="SAM" id="MobiDB-lite"/>
    </source>
</evidence>
<name>A0A813DTU9_POLGL</name>
<sequence>ERLLNERAESPPPADLQSDGLRDREAATLEIEREVQGLVPIISEVVLKGLRDLPPQQFDQHISELFPLFCELTIVSSREVRMVIREVLLEKVTPLLAASATAALGSALSDTEASPGGGS</sequence>
<dbReference type="Proteomes" id="UP000654075">
    <property type="component" value="Unassembled WGS sequence"/>
</dbReference>
<dbReference type="OMA" id="QFDQHIS"/>
<evidence type="ECO:0000313" key="3">
    <source>
        <dbReference type="EMBL" id="CAE8592761.1"/>
    </source>
</evidence>
<keyword evidence="4" id="KW-1185">Reference proteome</keyword>
<reference evidence="3" key="1">
    <citation type="submission" date="2021-02" db="EMBL/GenBank/DDBJ databases">
        <authorList>
            <person name="Dougan E. K."/>
            <person name="Rhodes N."/>
            <person name="Thang M."/>
            <person name="Chan C."/>
        </authorList>
    </citation>
    <scope>NUCLEOTIDE SEQUENCE</scope>
</reference>
<accession>A0A813DTU9</accession>
<dbReference type="EMBL" id="CAJNNV010005863">
    <property type="protein sequence ID" value="CAE8592761.1"/>
    <property type="molecule type" value="Genomic_DNA"/>
</dbReference>